<protein>
    <recommendedName>
        <fullName evidence="1">Halobacterial output domain-containing protein</fullName>
    </recommendedName>
</protein>
<keyword evidence="3" id="KW-1185">Reference proteome</keyword>
<reference evidence="2 3" key="1">
    <citation type="submission" date="2019-11" db="EMBL/GenBank/DDBJ databases">
        <title>Whole genome sequence of Haloferax sp. MBLA0076.</title>
        <authorList>
            <person name="Seo M.-J."/>
            <person name="Cho E.-S."/>
        </authorList>
    </citation>
    <scope>NUCLEOTIDE SEQUENCE [LARGE SCALE GENOMIC DNA]</scope>
    <source>
        <strain evidence="2 3">MBLA0076</strain>
    </source>
</reference>
<organism evidence="2 3">
    <name type="scientific">Haloferax litoreum</name>
    <dbReference type="NCBI Taxonomy" id="2666140"/>
    <lineage>
        <taxon>Archaea</taxon>
        <taxon>Methanobacteriati</taxon>
        <taxon>Methanobacteriota</taxon>
        <taxon>Stenosarchaea group</taxon>
        <taxon>Halobacteria</taxon>
        <taxon>Halobacteriales</taxon>
        <taxon>Haloferacaceae</taxon>
        <taxon>Haloferax</taxon>
    </lineage>
</organism>
<accession>A0A6A8GG07</accession>
<feature type="domain" description="Halobacterial output" evidence="1">
    <location>
        <begin position="5"/>
        <end position="67"/>
    </location>
</feature>
<gene>
    <name evidence="2" type="ORF">GJR96_10040</name>
</gene>
<dbReference type="EMBL" id="WKJO01000001">
    <property type="protein sequence ID" value="MRX22294.1"/>
    <property type="molecule type" value="Genomic_DNA"/>
</dbReference>
<evidence type="ECO:0000313" key="3">
    <source>
        <dbReference type="Proteomes" id="UP000439022"/>
    </source>
</evidence>
<comment type="caution">
    <text evidence="2">The sequence shown here is derived from an EMBL/GenBank/DDBJ whole genome shotgun (WGS) entry which is preliminary data.</text>
</comment>
<proteinExistence type="predicted"/>
<name>A0A6A8GG07_9EURY</name>
<evidence type="ECO:0000259" key="1">
    <source>
        <dbReference type="Pfam" id="PF18545"/>
    </source>
</evidence>
<evidence type="ECO:0000313" key="2">
    <source>
        <dbReference type="EMBL" id="MRX22294.1"/>
    </source>
</evidence>
<dbReference type="AlphaFoldDB" id="A0A6A8GG07"/>
<dbReference type="Pfam" id="PF18545">
    <property type="entry name" value="HalOD1"/>
    <property type="match status" value="1"/>
</dbReference>
<dbReference type="RefSeq" id="WP_151162808.1">
    <property type="nucleotide sequence ID" value="NZ_WKJO01000001.1"/>
</dbReference>
<dbReference type="InterPro" id="IPR040624">
    <property type="entry name" value="HalOD1"/>
</dbReference>
<sequence>MTDDKDALTAALVDAARELGVHPTREPTRLQDAIDVESLVTLVRNSDPESDLQVSFTIWDIRYHVTQETVAASSRD</sequence>
<dbReference type="Proteomes" id="UP000439022">
    <property type="component" value="Unassembled WGS sequence"/>
</dbReference>